<keyword evidence="1" id="KW-0175">Coiled coil</keyword>
<feature type="region of interest" description="Disordered" evidence="2">
    <location>
        <begin position="103"/>
        <end position="126"/>
    </location>
</feature>
<protein>
    <submittedName>
        <fullName evidence="3">Uncharacterized protein</fullName>
    </submittedName>
</protein>
<feature type="region of interest" description="Disordered" evidence="2">
    <location>
        <begin position="381"/>
        <end position="442"/>
    </location>
</feature>
<dbReference type="Proteomes" id="UP001224775">
    <property type="component" value="Unassembled WGS sequence"/>
</dbReference>
<evidence type="ECO:0000313" key="3">
    <source>
        <dbReference type="EMBL" id="KAK1743988.1"/>
    </source>
</evidence>
<dbReference type="AlphaFoldDB" id="A0AAD8YDW2"/>
<evidence type="ECO:0000313" key="4">
    <source>
        <dbReference type="Proteomes" id="UP001224775"/>
    </source>
</evidence>
<feature type="region of interest" description="Disordered" evidence="2">
    <location>
        <begin position="214"/>
        <end position="239"/>
    </location>
</feature>
<evidence type="ECO:0000256" key="2">
    <source>
        <dbReference type="SAM" id="MobiDB-lite"/>
    </source>
</evidence>
<sequence length="466" mass="52221">MDNQDQSRRRNKRVEELENENRRLHDGVVRSLVQSNDLMARELEQLKNRMRALEAGGDAGGAARSETAAAPTAINNNANEGRTKSIKWAEEKIDRTSTRALLNSGLNDDSDHVVTPNTNNNDPPPMRKIKFVDHIIENPQDVNNNNIEDDDDAASFDSSSSSSSSEVIAFSGWARVFFQARHHRASTQITSSATTTPSQDTYLHLSISSTSNVLRISDTDDTNNNNSSSSKNDKKPPLIDPPIPLKYFHAVKVPGSHSGAALFLKNDTRRLRKYIFRFEFVNRSVHQPPQRYIQFLRSGKAAKKSMRSINKMKRAFKGMGGEERKENMKEDKKKATDAFAAHLGTLDELLRESNELADRFVECVNERNEEEELMMSQAAAVGSGGANASSGAVGIKRSRPPPPYWGSGFNRPSTNDQDDDIESDSDFSDDDEELYYDDDNDDETLFDKVQVSTEQTLETLWNQIVK</sequence>
<feature type="coiled-coil region" evidence="1">
    <location>
        <begin position="29"/>
        <end position="56"/>
    </location>
</feature>
<accession>A0AAD8YDW2</accession>
<name>A0AAD8YDW2_9STRA</name>
<feature type="compositionally biased region" description="Acidic residues" evidence="2">
    <location>
        <begin position="416"/>
        <end position="442"/>
    </location>
</feature>
<dbReference type="EMBL" id="JATAAI010000008">
    <property type="protein sequence ID" value="KAK1743988.1"/>
    <property type="molecule type" value="Genomic_DNA"/>
</dbReference>
<keyword evidence="4" id="KW-1185">Reference proteome</keyword>
<evidence type="ECO:0000256" key="1">
    <source>
        <dbReference type="SAM" id="Coils"/>
    </source>
</evidence>
<feature type="region of interest" description="Disordered" evidence="2">
    <location>
        <begin position="140"/>
        <end position="163"/>
    </location>
</feature>
<comment type="caution">
    <text evidence="3">The sequence shown here is derived from an EMBL/GenBank/DDBJ whole genome shotgun (WGS) entry which is preliminary data.</text>
</comment>
<gene>
    <name evidence="3" type="ORF">QTG54_005585</name>
</gene>
<organism evidence="3 4">
    <name type="scientific">Skeletonema marinoi</name>
    <dbReference type="NCBI Taxonomy" id="267567"/>
    <lineage>
        <taxon>Eukaryota</taxon>
        <taxon>Sar</taxon>
        <taxon>Stramenopiles</taxon>
        <taxon>Ochrophyta</taxon>
        <taxon>Bacillariophyta</taxon>
        <taxon>Coscinodiscophyceae</taxon>
        <taxon>Thalassiosirophycidae</taxon>
        <taxon>Thalassiosirales</taxon>
        <taxon>Skeletonemataceae</taxon>
        <taxon>Skeletonema</taxon>
        <taxon>Skeletonema marinoi-dohrnii complex</taxon>
    </lineage>
</organism>
<proteinExistence type="predicted"/>
<feature type="compositionally biased region" description="Low complexity" evidence="2">
    <location>
        <begin position="381"/>
        <end position="394"/>
    </location>
</feature>
<reference evidence="3" key="1">
    <citation type="submission" date="2023-06" db="EMBL/GenBank/DDBJ databases">
        <title>Survivors Of The Sea: Transcriptome response of Skeletonema marinoi to long-term dormancy.</title>
        <authorList>
            <person name="Pinder M.I.M."/>
            <person name="Kourtchenko O."/>
            <person name="Robertson E.K."/>
            <person name="Larsson T."/>
            <person name="Maumus F."/>
            <person name="Osuna-Cruz C.M."/>
            <person name="Vancaester E."/>
            <person name="Stenow R."/>
            <person name="Vandepoele K."/>
            <person name="Ploug H."/>
            <person name="Bruchert V."/>
            <person name="Godhe A."/>
            <person name="Topel M."/>
        </authorList>
    </citation>
    <scope>NUCLEOTIDE SEQUENCE</scope>
    <source>
        <strain evidence="3">R05AC</strain>
    </source>
</reference>